<protein>
    <recommendedName>
        <fullName evidence="5">Putative glutamate--cysteine ligase 2</fullName>
        <ecNumber evidence="5">6.3.2.2</ecNumber>
    </recommendedName>
    <alternativeName>
        <fullName evidence="5">Gamma-glutamylcysteine synthetase 2</fullName>
        <shortName evidence="5">GCS 2</shortName>
        <shortName evidence="5">Gamma-GCS 2</shortName>
    </alternativeName>
</protein>
<dbReference type="GO" id="GO:0004357">
    <property type="term" value="F:glutamate-cysteine ligase activity"/>
    <property type="evidence" value="ECO:0007669"/>
    <property type="project" value="UniProtKB-EC"/>
</dbReference>
<dbReference type="Proteomes" id="UP001596074">
    <property type="component" value="Unassembled WGS sequence"/>
</dbReference>
<dbReference type="InterPro" id="IPR050141">
    <property type="entry name" value="GCL_type2/YbdK_subfam"/>
</dbReference>
<evidence type="ECO:0000256" key="4">
    <source>
        <dbReference type="ARBA" id="ARBA00048819"/>
    </source>
</evidence>
<proteinExistence type="inferred from homology"/>
<dbReference type="EMBL" id="JBHSON010000055">
    <property type="protein sequence ID" value="MFC5750596.1"/>
    <property type="molecule type" value="Genomic_DNA"/>
</dbReference>
<keyword evidence="1 5" id="KW-0436">Ligase</keyword>
<dbReference type="PANTHER" id="PTHR36510:SF1">
    <property type="entry name" value="GLUTAMATE--CYSTEINE LIGASE 2-RELATED"/>
    <property type="match status" value="1"/>
</dbReference>
<accession>A0ABW1A624</accession>
<comment type="caution">
    <text evidence="7">The sequence shown here is derived from an EMBL/GenBank/DDBJ whole genome shotgun (WGS) entry which is preliminary data.</text>
</comment>
<evidence type="ECO:0000313" key="7">
    <source>
        <dbReference type="EMBL" id="MFC5750596.1"/>
    </source>
</evidence>
<comment type="function">
    <text evidence="5">ATP-dependent carboxylate-amine ligase which exhibits weak glutamate--cysteine ligase activity.</text>
</comment>
<dbReference type="NCBIfam" id="TIGR02050">
    <property type="entry name" value="gshA_cyan_rel"/>
    <property type="match status" value="1"/>
</dbReference>
<dbReference type="PANTHER" id="PTHR36510">
    <property type="entry name" value="GLUTAMATE--CYSTEINE LIGASE 2-RELATED"/>
    <property type="match status" value="1"/>
</dbReference>
<evidence type="ECO:0000256" key="3">
    <source>
        <dbReference type="ARBA" id="ARBA00022840"/>
    </source>
</evidence>
<dbReference type="Gene3D" id="3.30.590.20">
    <property type="match status" value="1"/>
</dbReference>
<comment type="similarity">
    <text evidence="5">Belongs to the glutamate--cysteine ligase type 2 family. YbdK subfamily.</text>
</comment>
<dbReference type="RefSeq" id="WP_378286347.1">
    <property type="nucleotide sequence ID" value="NZ_JBHSON010000055.1"/>
</dbReference>
<comment type="catalytic activity">
    <reaction evidence="4 5">
        <text>L-cysteine + L-glutamate + ATP = gamma-L-glutamyl-L-cysteine + ADP + phosphate + H(+)</text>
        <dbReference type="Rhea" id="RHEA:13285"/>
        <dbReference type="ChEBI" id="CHEBI:15378"/>
        <dbReference type="ChEBI" id="CHEBI:29985"/>
        <dbReference type="ChEBI" id="CHEBI:30616"/>
        <dbReference type="ChEBI" id="CHEBI:35235"/>
        <dbReference type="ChEBI" id="CHEBI:43474"/>
        <dbReference type="ChEBI" id="CHEBI:58173"/>
        <dbReference type="ChEBI" id="CHEBI:456216"/>
        <dbReference type="EC" id="6.3.2.2"/>
    </reaction>
</comment>
<evidence type="ECO:0000313" key="8">
    <source>
        <dbReference type="Proteomes" id="UP001596074"/>
    </source>
</evidence>
<feature type="region of interest" description="Disordered" evidence="6">
    <location>
        <begin position="367"/>
        <end position="390"/>
    </location>
</feature>
<dbReference type="SUPFAM" id="SSF55931">
    <property type="entry name" value="Glutamine synthetase/guanido kinase"/>
    <property type="match status" value="1"/>
</dbReference>
<evidence type="ECO:0000256" key="6">
    <source>
        <dbReference type="SAM" id="MobiDB-lite"/>
    </source>
</evidence>
<evidence type="ECO:0000256" key="2">
    <source>
        <dbReference type="ARBA" id="ARBA00022741"/>
    </source>
</evidence>
<dbReference type="EC" id="6.3.2.2" evidence="5"/>
<dbReference type="InterPro" id="IPR011793">
    <property type="entry name" value="YbdK"/>
</dbReference>
<evidence type="ECO:0000256" key="5">
    <source>
        <dbReference type="HAMAP-Rule" id="MF_01609"/>
    </source>
</evidence>
<sequence>MTGEAAGCLSVGVEEEFLLADPVSGATVAGAEKLLLRAGDHPFPASGGRYHRELLASQVEAATGVCRTLDGLHRQIQEARAALSAAATREGLLLLSSGTPVLAGRAPVSEGDDRYRAIAALYAGVVTGYQVCGCHVHTGVADRDTAVAVLAHLRPWLPALLALSANSPYDHGRDSGHASWRMVEQSRFPGSGVPPFFASAADYDRGVDRLVDCGVIADPAMSFWLARLSPRYPTVEVRAADAVVTAGEAVLQAALTRALVAAALADLDAGREAPPVDPGVSAAAVWSAARYGLEGPAVHPFEERRVPVDVLIGGLMRRAAPSLEEAGDLAAAEALLARLRRTGSGARRQREAAATGGLRAAVGLLARQTTAPSEPASAHRVLKTKGSRSS</sequence>
<gene>
    <name evidence="7" type="ORF">ACFPZN_33645</name>
</gene>
<reference evidence="8" key="1">
    <citation type="journal article" date="2019" name="Int. J. Syst. Evol. Microbiol.">
        <title>The Global Catalogue of Microorganisms (GCM) 10K type strain sequencing project: providing services to taxonomists for standard genome sequencing and annotation.</title>
        <authorList>
            <consortium name="The Broad Institute Genomics Platform"/>
            <consortium name="The Broad Institute Genome Sequencing Center for Infectious Disease"/>
            <person name="Wu L."/>
            <person name="Ma J."/>
        </authorList>
    </citation>
    <scope>NUCLEOTIDE SEQUENCE [LARGE SCALE GENOMIC DNA]</scope>
    <source>
        <strain evidence="8">KCTC 42087</strain>
    </source>
</reference>
<evidence type="ECO:0000256" key="1">
    <source>
        <dbReference type="ARBA" id="ARBA00022598"/>
    </source>
</evidence>
<dbReference type="HAMAP" id="MF_01609">
    <property type="entry name" value="Glu_cys_ligase_2"/>
    <property type="match status" value="1"/>
</dbReference>
<organism evidence="7 8">
    <name type="scientific">Actinomadura rugatobispora</name>
    <dbReference type="NCBI Taxonomy" id="1994"/>
    <lineage>
        <taxon>Bacteria</taxon>
        <taxon>Bacillati</taxon>
        <taxon>Actinomycetota</taxon>
        <taxon>Actinomycetes</taxon>
        <taxon>Streptosporangiales</taxon>
        <taxon>Thermomonosporaceae</taxon>
        <taxon>Actinomadura</taxon>
    </lineage>
</organism>
<name>A0ABW1A624_9ACTN</name>
<keyword evidence="3 5" id="KW-0067">ATP-binding</keyword>
<dbReference type="InterPro" id="IPR014746">
    <property type="entry name" value="Gln_synth/guanido_kin_cat_dom"/>
</dbReference>
<dbReference type="InterPro" id="IPR006336">
    <property type="entry name" value="GCS2"/>
</dbReference>
<dbReference type="NCBIfam" id="NF010041">
    <property type="entry name" value="PRK13517.1-1"/>
    <property type="match status" value="1"/>
</dbReference>
<keyword evidence="8" id="KW-1185">Reference proteome</keyword>
<keyword evidence="2 5" id="KW-0547">Nucleotide-binding</keyword>
<dbReference type="Pfam" id="PF04107">
    <property type="entry name" value="GCS2"/>
    <property type="match status" value="1"/>
</dbReference>
<feature type="compositionally biased region" description="Basic residues" evidence="6">
    <location>
        <begin position="380"/>
        <end position="390"/>
    </location>
</feature>